<dbReference type="GO" id="GO:0003677">
    <property type="term" value="F:DNA binding"/>
    <property type="evidence" value="ECO:0007669"/>
    <property type="project" value="UniProtKB-KW"/>
</dbReference>
<evidence type="ECO:0000256" key="1">
    <source>
        <dbReference type="ARBA" id="ARBA00023125"/>
    </source>
</evidence>
<dbReference type="SMR" id="A0A1A8YP00"/>
<gene>
    <name evidence="5" type="ORF">POVWA1_016280</name>
    <name evidence="6" type="ORF">POVWA2_015780</name>
</gene>
<reference evidence="7 8" key="1">
    <citation type="submission" date="2016-05" db="EMBL/GenBank/DDBJ databases">
        <authorList>
            <person name="Naeem Raeece"/>
        </authorList>
    </citation>
    <scope>NUCLEOTIDE SEQUENCE [LARGE SCALE GENOMIC DNA]</scope>
</reference>
<feature type="compositionally biased region" description="Basic and acidic residues" evidence="3">
    <location>
        <begin position="221"/>
        <end position="234"/>
    </location>
</feature>
<dbReference type="GO" id="GO:0030527">
    <property type="term" value="F:structural constituent of chromatin"/>
    <property type="evidence" value="ECO:0007669"/>
    <property type="project" value="InterPro"/>
</dbReference>
<dbReference type="FunFam" id="4.10.520.10:FF:000011">
    <property type="entry name" value="Bacterial histone-like protein, putative"/>
    <property type="match status" value="1"/>
</dbReference>
<evidence type="ECO:0000313" key="5">
    <source>
        <dbReference type="EMBL" id="SBT33261.1"/>
    </source>
</evidence>
<dbReference type="PANTHER" id="PTHR33175">
    <property type="entry name" value="DNA-BINDING PROTEIN HU"/>
    <property type="match status" value="1"/>
</dbReference>
<evidence type="ECO:0000313" key="8">
    <source>
        <dbReference type="Proteomes" id="UP000078555"/>
    </source>
</evidence>
<dbReference type="InterPro" id="IPR000119">
    <property type="entry name" value="Hist_DNA-bd"/>
</dbReference>
<dbReference type="EMBL" id="FLRD01000052">
    <property type="protein sequence ID" value="SBT33261.1"/>
    <property type="molecule type" value="Genomic_DNA"/>
</dbReference>
<dbReference type="PANTHER" id="PTHR33175:SF3">
    <property type="entry name" value="DNA-BINDING PROTEIN HU-BETA"/>
    <property type="match status" value="1"/>
</dbReference>
<evidence type="ECO:0000313" key="7">
    <source>
        <dbReference type="Proteomes" id="UP000078550"/>
    </source>
</evidence>
<organism evidence="5 8">
    <name type="scientific">Plasmodium ovale wallikeri</name>
    <dbReference type="NCBI Taxonomy" id="864142"/>
    <lineage>
        <taxon>Eukaryota</taxon>
        <taxon>Sar</taxon>
        <taxon>Alveolata</taxon>
        <taxon>Apicomplexa</taxon>
        <taxon>Aconoidasida</taxon>
        <taxon>Haemosporida</taxon>
        <taxon>Plasmodiidae</taxon>
        <taxon>Plasmodium</taxon>
        <taxon>Plasmodium (Plasmodium)</taxon>
    </lineage>
</organism>
<sequence length="247" mass="29338">MYLTVYLLLFAFEFVYTRRAFINVHKNSIVNNKIGGNAPYNKNALYQSSSKVPISQAITKKQIIEEVSMETKESKKTVEKIMNGIFDNIYKHLENNEKIYIHKFGMYYNIFRKKRCIKNMRTKEDIHIESSHMPHFKFSKIFKDLIKVNVKAKKGDSYDEETDMDEENLNMENINESFKENVNEREFKCLHKKGITQNFGMGSNKTRLTQFKMGYWCDEMEKGGKIPRTSDKQKRKEKKRKWFGKSV</sequence>
<dbReference type="InterPro" id="IPR010992">
    <property type="entry name" value="IHF-like_DNA-bd_dom_sf"/>
</dbReference>
<dbReference type="SUPFAM" id="SSF47729">
    <property type="entry name" value="IHF-like DNA-binding proteins"/>
    <property type="match status" value="1"/>
</dbReference>
<comment type="similarity">
    <text evidence="2">Belongs to the bacterial histone-like protein family.</text>
</comment>
<evidence type="ECO:0000313" key="6">
    <source>
        <dbReference type="EMBL" id="SBT33632.1"/>
    </source>
</evidence>
<feature type="region of interest" description="Disordered" evidence="3">
    <location>
        <begin position="221"/>
        <end position="247"/>
    </location>
</feature>
<evidence type="ECO:0000256" key="4">
    <source>
        <dbReference type="SAM" id="SignalP"/>
    </source>
</evidence>
<feature type="compositionally biased region" description="Basic residues" evidence="3">
    <location>
        <begin position="235"/>
        <end position="247"/>
    </location>
</feature>
<dbReference type="Pfam" id="PF00216">
    <property type="entry name" value="Bac_DNA_binding"/>
    <property type="match status" value="1"/>
</dbReference>
<keyword evidence="8" id="KW-1185">Reference proteome</keyword>
<name>A0A1A8YP00_PLAOA</name>
<dbReference type="AlphaFoldDB" id="A0A1A8YP00"/>
<proteinExistence type="inferred from homology"/>
<dbReference type="Gene3D" id="4.10.520.10">
    <property type="entry name" value="IHF-like DNA-binding proteins"/>
    <property type="match status" value="1"/>
</dbReference>
<accession>A0A1A8YP00</accession>
<keyword evidence="4" id="KW-0732">Signal</keyword>
<dbReference type="CDD" id="cd13832">
    <property type="entry name" value="IHF"/>
    <property type="match status" value="1"/>
</dbReference>
<reference evidence="5" key="2">
    <citation type="submission" date="2016-05" db="EMBL/GenBank/DDBJ databases">
        <authorList>
            <person name="Lavstsen T."/>
            <person name="Jespersen J.S."/>
        </authorList>
    </citation>
    <scope>NUCLEOTIDE SEQUENCE [LARGE SCALE GENOMIC DNA]</scope>
</reference>
<dbReference type="Proteomes" id="UP000078555">
    <property type="component" value="Unassembled WGS sequence"/>
</dbReference>
<evidence type="ECO:0000256" key="2">
    <source>
        <dbReference type="RuleBase" id="RU003939"/>
    </source>
</evidence>
<dbReference type="SMART" id="SM00411">
    <property type="entry name" value="BHL"/>
    <property type="match status" value="1"/>
</dbReference>
<evidence type="ECO:0000256" key="3">
    <source>
        <dbReference type="SAM" id="MobiDB-lite"/>
    </source>
</evidence>
<feature type="signal peptide" evidence="4">
    <location>
        <begin position="1"/>
        <end position="17"/>
    </location>
</feature>
<feature type="chain" id="PRO_5015059894" evidence="4">
    <location>
        <begin position="18"/>
        <end position="247"/>
    </location>
</feature>
<dbReference type="EMBL" id="FLRE01000064">
    <property type="protein sequence ID" value="SBT33632.1"/>
    <property type="molecule type" value="Genomic_DNA"/>
</dbReference>
<keyword evidence="1" id="KW-0238">DNA-binding</keyword>
<protein>
    <submittedName>
        <fullName evidence="5">Bacterial histone-like protein, putative (HU)</fullName>
    </submittedName>
</protein>
<dbReference type="Proteomes" id="UP000078550">
    <property type="component" value="Unassembled WGS sequence"/>
</dbReference>